<protein>
    <recommendedName>
        <fullName evidence="2">HNH endonuclease</fullName>
    </recommendedName>
</protein>
<dbReference type="InterPro" id="IPR007979">
    <property type="entry name" value="NlaIII/ICEA1"/>
</dbReference>
<evidence type="ECO:0000313" key="1">
    <source>
        <dbReference type="EMBL" id="QHU27967.1"/>
    </source>
</evidence>
<dbReference type="EMBL" id="MN740466">
    <property type="protein sequence ID" value="QHU27967.1"/>
    <property type="molecule type" value="Genomic_DNA"/>
</dbReference>
<dbReference type="Pfam" id="PF05315">
    <property type="entry name" value="ICEA"/>
    <property type="match status" value="1"/>
</dbReference>
<organism evidence="1">
    <name type="scientific">viral metagenome</name>
    <dbReference type="NCBI Taxonomy" id="1070528"/>
    <lineage>
        <taxon>unclassified sequences</taxon>
        <taxon>metagenomes</taxon>
        <taxon>organismal metagenomes</taxon>
    </lineage>
</organism>
<dbReference type="AlphaFoldDB" id="A0A6C0LC08"/>
<sequence length="270" mass="31589">MVLQGLLVIKIDETIGFYLIQPRTEMDEMVMTATENFTKILSTKDIKEKYNKELYWGGNGVGDRWAKKKFNYSVVYAKKQPALYSENDDDEIPPEVLSQFLQTNKENAGIIGIFVHSRRTNIQRRPICSNIKKAITSSPCVVCGTHDTICDHKNDLYNDVRVLSTETQVMSDFQPLCNHCNLQKRQVCKTEEQTGKLYSAKNIQRYRVYNFEFPWEKKVYDKNDINCKNATFWFDPVEFEDNIQSYSRYVIPIIEEIKRKVKANKLKVIH</sequence>
<evidence type="ECO:0008006" key="2">
    <source>
        <dbReference type="Google" id="ProtNLM"/>
    </source>
</evidence>
<name>A0A6C0LC08_9ZZZZ</name>
<accession>A0A6C0LC08</accession>
<proteinExistence type="predicted"/>
<reference evidence="1" key="1">
    <citation type="journal article" date="2020" name="Nature">
        <title>Giant virus diversity and host interactions through global metagenomics.</title>
        <authorList>
            <person name="Schulz F."/>
            <person name="Roux S."/>
            <person name="Paez-Espino D."/>
            <person name="Jungbluth S."/>
            <person name="Walsh D.A."/>
            <person name="Denef V.J."/>
            <person name="McMahon K.D."/>
            <person name="Konstantinidis K.T."/>
            <person name="Eloe-Fadrosh E.A."/>
            <person name="Kyrpides N.C."/>
            <person name="Woyke T."/>
        </authorList>
    </citation>
    <scope>NUCLEOTIDE SEQUENCE</scope>
    <source>
        <strain evidence="1">GVMAG-M-3300027769-26</strain>
    </source>
</reference>